<evidence type="ECO:0000313" key="12">
    <source>
        <dbReference type="Proteomes" id="UP000198734"/>
    </source>
</evidence>
<dbReference type="InterPro" id="IPR037069">
    <property type="entry name" value="AcylCoA_DH/ox_N_sf"/>
</dbReference>
<gene>
    <name evidence="11" type="ORF">SAMN05421670_2377</name>
</gene>
<dbReference type="FunFam" id="1.20.140.10:FF:000001">
    <property type="entry name" value="Acyl-CoA dehydrogenase"/>
    <property type="match status" value="1"/>
</dbReference>
<comment type="similarity">
    <text evidence="2 7">Belongs to the acyl-CoA dehydrogenase family.</text>
</comment>
<proteinExistence type="inferred from homology"/>
<dbReference type="FunFam" id="2.40.110.10:FF:000002">
    <property type="entry name" value="Acyl-CoA dehydrogenase fadE12"/>
    <property type="match status" value="1"/>
</dbReference>
<dbReference type="Pfam" id="PF00441">
    <property type="entry name" value="Acyl-CoA_dh_1"/>
    <property type="match status" value="1"/>
</dbReference>
<evidence type="ECO:0000256" key="3">
    <source>
        <dbReference type="ARBA" id="ARBA00022630"/>
    </source>
</evidence>
<dbReference type="InterPro" id="IPR013786">
    <property type="entry name" value="AcylCoA_DH/ox_N"/>
</dbReference>
<evidence type="ECO:0000313" key="11">
    <source>
        <dbReference type="EMBL" id="SFQ51244.1"/>
    </source>
</evidence>
<evidence type="ECO:0000256" key="7">
    <source>
        <dbReference type="RuleBase" id="RU362125"/>
    </source>
</evidence>
<keyword evidence="4 7" id="KW-0274">FAD</keyword>
<dbReference type="Gene3D" id="2.40.110.10">
    <property type="entry name" value="Butyryl-CoA Dehydrogenase, subunit A, domain 2"/>
    <property type="match status" value="1"/>
</dbReference>
<dbReference type="InterPro" id="IPR036250">
    <property type="entry name" value="AcylCo_DH-like_C"/>
</dbReference>
<dbReference type="FunFam" id="1.10.540.10:FF:000002">
    <property type="entry name" value="Acyl-CoA dehydrogenase FadE19"/>
    <property type="match status" value="1"/>
</dbReference>
<dbReference type="Pfam" id="PF02770">
    <property type="entry name" value="Acyl-CoA_dh_M"/>
    <property type="match status" value="1"/>
</dbReference>
<dbReference type="PANTHER" id="PTHR43884">
    <property type="entry name" value="ACYL-COA DEHYDROGENASE"/>
    <property type="match status" value="1"/>
</dbReference>
<keyword evidence="12" id="KW-1185">Reference proteome</keyword>
<name>A0A1I5Z441_9BACI</name>
<sequence length="386" mass="43016">MTLFTLKLEQEQVLAMVRDFCKKEIAPVAQKLEHADEYPHDIVEKMKELGFFGLTIPEEYGGYGVDFVTYALVIEEITRHWMSIAGILNSHLIMAFIVEKYGTEEQKRHFLPRFATGEFRGGLALSEADAGTDVQNLSTRADLEGDHYVVNGSKMWITNARYGNTFILAVKTDTQTEPRYKGISLLIIQKGEPGFLVQKDIDKLGYKGVKTCELTFENFKVPANQLLGGVEGKGFKQVLGGLELGRVNVAARGLGLARAAFEDSIKYAQERKTFGVPICEHQAIQLKLGEMGTKLEAARLLTLSAATKLASGERCDLEAGMAKLFATEVAYELSGEAMRIHGGYGYTKEFNIERYYRDSPLLLIGEGTNEMQRIIISKGLVKKYKI</sequence>
<evidence type="ECO:0000259" key="9">
    <source>
        <dbReference type="Pfam" id="PF02770"/>
    </source>
</evidence>
<dbReference type="AlphaFoldDB" id="A0A1I5Z441"/>
<keyword evidence="5 7" id="KW-0560">Oxidoreductase</keyword>
<evidence type="ECO:0000259" key="8">
    <source>
        <dbReference type="Pfam" id="PF00441"/>
    </source>
</evidence>
<evidence type="ECO:0000256" key="2">
    <source>
        <dbReference type="ARBA" id="ARBA00009347"/>
    </source>
</evidence>
<evidence type="ECO:0000256" key="6">
    <source>
        <dbReference type="ARBA" id="ARBA00052546"/>
    </source>
</evidence>
<evidence type="ECO:0000259" key="10">
    <source>
        <dbReference type="Pfam" id="PF02771"/>
    </source>
</evidence>
<organism evidence="11 12">
    <name type="scientific">Psychrobacillus psychrotolerans</name>
    <dbReference type="NCBI Taxonomy" id="126156"/>
    <lineage>
        <taxon>Bacteria</taxon>
        <taxon>Bacillati</taxon>
        <taxon>Bacillota</taxon>
        <taxon>Bacilli</taxon>
        <taxon>Bacillales</taxon>
        <taxon>Bacillaceae</taxon>
        <taxon>Psychrobacillus</taxon>
    </lineage>
</organism>
<dbReference type="EMBL" id="FOXU01000004">
    <property type="protein sequence ID" value="SFQ51244.1"/>
    <property type="molecule type" value="Genomic_DNA"/>
</dbReference>
<evidence type="ECO:0000256" key="4">
    <source>
        <dbReference type="ARBA" id="ARBA00022827"/>
    </source>
</evidence>
<keyword evidence="3 7" id="KW-0285">Flavoprotein</keyword>
<dbReference type="InterPro" id="IPR009075">
    <property type="entry name" value="AcylCo_DH/oxidase_C"/>
</dbReference>
<feature type="domain" description="Acyl-CoA dehydrogenase/oxidase C-terminal" evidence="8">
    <location>
        <begin position="232"/>
        <end position="380"/>
    </location>
</feature>
<dbReference type="SUPFAM" id="SSF47203">
    <property type="entry name" value="Acyl-CoA dehydrogenase C-terminal domain-like"/>
    <property type="match status" value="1"/>
</dbReference>
<dbReference type="InterPro" id="IPR009100">
    <property type="entry name" value="AcylCoA_DH/oxidase_NM_dom_sf"/>
</dbReference>
<dbReference type="Gene3D" id="1.20.140.10">
    <property type="entry name" value="Butyryl-CoA Dehydrogenase, subunit A, domain 3"/>
    <property type="match status" value="1"/>
</dbReference>
<protein>
    <submittedName>
        <fullName evidence="11">Acyl-CoA dehydrogenase</fullName>
    </submittedName>
</protein>
<feature type="domain" description="Acyl-CoA oxidase/dehydrogenase middle" evidence="9">
    <location>
        <begin position="123"/>
        <end position="218"/>
    </location>
</feature>
<dbReference type="RefSeq" id="WP_093537113.1">
    <property type="nucleotide sequence ID" value="NZ_FOXU01000004.1"/>
</dbReference>
<dbReference type="Gene3D" id="1.10.540.10">
    <property type="entry name" value="Acyl-CoA dehydrogenase/oxidase, N-terminal domain"/>
    <property type="match status" value="1"/>
</dbReference>
<evidence type="ECO:0000256" key="5">
    <source>
        <dbReference type="ARBA" id="ARBA00023002"/>
    </source>
</evidence>
<dbReference type="Proteomes" id="UP000198734">
    <property type="component" value="Unassembled WGS sequence"/>
</dbReference>
<accession>A0A1I5Z441</accession>
<dbReference type="STRING" id="126156.SAMN05421670_2377"/>
<evidence type="ECO:0000256" key="1">
    <source>
        <dbReference type="ARBA" id="ARBA00001974"/>
    </source>
</evidence>
<dbReference type="PIRSF" id="PIRSF016578">
    <property type="entry name" value="HsaA"/>
    <property type="match status" value="1"/>
</dbReference>
<feature type="domain" description="Acyl-CoA dehydrogenase/oxidase N-terminal" evidence="10">
    <location>
        <begin position="9"/>
        <end position="118"/>
    </location>
</feature>
<dbReference type="InterPro" id="IPR006091">
    <property type="entry name" value="Acyl-CoA_Oxase/DH_mid-dom"/>
</dbReference>
<dbReference type="Pfam" id="PF02771">
    <property type="entry name" value="Acyl-CoA_dh_N"/>
    <property type="match status" value="1"/>
</dbReference>
<dbReference type="GO" id="GO:0050660">
    <property type="term" value="F:flavin adenine dinucleotide binding"/>
    <property type="evidence" value="ECO:0007669"/>
    <property type="project" value="InterPro"/>
</dbReference>
<comment type="cofactor">
    <cofactor evidence="1 7">
        <name>FAD</name>
        <dbReference type="ChEBI" id="CHEBI:57692"/>
    </cofactor>
</comment>
<dbReference type="PANTHER" id="PTHR43884:SF12">
    <property type="entry name" value="ISOVALERYL-COA DEHYDROGENASE, MITOCHONDRIAL-RELATED"/>
    <property type="match status" value="1"/>
</dbReference>
<reference evidence="12" key="1">
    <citation type="submission" date="2016-10" db="EMBL/GenBank/DDBJ databases">
        <authorList>
            <person name="Varghese N."/>
            <person name="Submissions S."/>
        </authorList>
    </citation>
    <scope>NUCLEOTIDE SEQUENCE [LARGE SCALE GENOMIC DNA]</scope>
    <source>
        <strain evidence="12">DSM 11706</strain>
    </source>
</reference>
<dbReference type="OrthoDB" id="9802447at2"/>
<dbReference type="GO" id="GO:0003995">
    <property type="term" value="F:acyl-CoA dehydrogenase activity"/>
    <property type="evidence" value="ECO:0007669"/>
    <property type="project" value="TreeGrafter"/>
</dbReference>
<dbReference type="SUPFAM" id="SSF56645">
    <property type="entry name" value="Acyl-CoA dehydrogenase NM domain-like"/>
    <property type="match status" value="1"/>
</dbReference>
<comment type="catalytic activity">
    <reaction evidence="6">
        <text>a 2,3-saturated acyl-CoA + A = a 2,3-dehydroacyl-CoA + AH2</text>
        <dbReference type="Rhea" id="RHEA:48608"/>
        <dbReference type="ChEBI" id="CHEBI:13193"/>
        <dbReference type="ChEBI" id="CHEBI:17499"/>
        <dbReference type="ChEBI" id="CHEBI:60015"/>
        <dbReference type="ChEBI" id="CHEBI:65111"/>
    </reaction>
</comment>
<dbReference type="InterPro" id="IPR046373">
    <property type="entry name" value="Acyl-CoA_Oxase/DH_mid-dom_sf"/>
</dbReference>